<dbReference type="CDD" id="cd03673">
    <property type="entry name" value="NUDIX_Ap6A_hydrolase"/>
    <property type="match status" value="1"/>
</dbReference>
<dbReference type="OrthoDB" id="9816289at2"/>
<dbReference type="InterPro" id="IPR015797">
    <property type="entry name" value="NUDIX_hydrolase-like_dom_sf"/>
</dbReference>
<comment type="cofactor">
    <cofactor evidence="1">
        <name>Mg(2+)</name>
        <dbReference type="ChEBI" id="CHEBI:18420"/>
    </cofactor>
</comment>
<organism evidence="5 6">
    <name type="scientific">Arachidicoccus rhizosphaerae</name>
    <dbReference type="NCBI Taxonomy" id="551991"/>
    <lineage>
        <taxon>Bacteria</taxon>
        <taxon>Pseudomonadati</taxon>
        <taxon>Bacteroidota</taxon>
        <taxon>Chitinophagia</taxon>
        <taxon>Chitinophagales</taxon>
        <taxon>Chitinophagaceae</taxon>
        <taxon>Arachidicoccus</taxon>
    </lineage>
</organism>
<dbReference type="EMBL" id="FNQY01000003">
    <property type="protein sequence ID" value="SDZ89026.1"/>
    <property type="molecule type" value="Genomic_DNA"/>
</dbReference>
<dbReference type="STRING" id="551991.SAMN05192529_103196"/>
<dbReference type="InterPro" id="IPR020476">
    <property type="entry name" value="Nudix_hydrolase"/>
</dbReference>
<dbReference type="PRINTS" id="PR00502">
    <property type="entry name" value="NUDIXFAMILY"/>
</dbReference>
<evidence type="ECO:0000313" key="5">
    <source>
        <dbReference type="EMBL" id="SDZ89026.1"/>
    </source>
</evidence>
<dbReference type="AlphaFoldDB" id="A0A1H3WPG3"/>
<evidence type="ECO:0000256" key="1">
    <source>
        <dbReference type="ARBA" id="ARBA00001946"/>
    </source>
</evidence>
<evidence type="ECO:0000256" key="3">
    <source>
        <dbReference type="RuleBase" id="RU003476"/>
    </source>
</evidence>
<dbReference type="PROSITE" id="PS51462">
    <property type="entry name" value="NUDIX"/>
    <property type="match status" value="1"/>
</dbReference>
<keyword evidence="2 3" id="KW-0378">Hydrolase</keyword>
<dbReference type="Gene3D" id="3.90.79.10">
    <property type="entry name" value="Nucleoside Triphosphate Pyrophosphohydrolase"/>
    <property type="match status" value="1"/>
</dbReference>
<dbReference type="Pfam" id="PF00293">
    <property type="entry name" value="NUDIX"/>
    <property type="match status" value="1"/>
</dbReference>
<protein>
    <submittedName>
        <fullName evidence="5">ADP-ribose pyrophosphatase YjhB, NUDIX family</fullName>
    </submittedName>
</protein>
<dbReference type="Proteomes" id="UP000199041">
    <property type="component" value="Unassembled WGS sequence"/>
</dbReference>
<dbReference type="PROSITE" id="PS00893">
    <property type="entry name" value="NUDIX_BOX"/>
    <property type="match status" value="1"/>
</dbReference>
<dbReference type="SUPFAM" id="SSF55811">
    <property type="entry name" value="Nudix"/>
    <property type="match status" value="1"/>
</dbReference>
<proteinExistence type="inferred from homology"/>
<dbReference type="InterPro" id="IPR000086">
    <property type="entry name" value="NUDIX_hydrolase_dom"/>
</dbReference>
<comment type="similarity">
    <text evidence="3">Belongs to the Nudix hydrolase family.</text>
</comment>
<dbReference type="PANTHER" id="PTHR43046">
    <property type="entry name" value="GDP-MANNOSE MANNOSYL HYDROLASE"/>
    <property type="match status" value="1"/>
</dbReference>
<evidence type="ECO:0000259" key="4">
    <source>
        <dbReference type="PROSITE" id="PS51462"/>
    </source>
</evidence>
<evidence type="ECO:0000313" key="6">
    <source>
        <dbReference type="Proteomes" id="UP000199041"/>
    </source>
</evidence>
<dbReference type="PANTHER" id="PTHR43046:SF14">
    <property type="entry name" value="MUTT_NUDIX FAMILY PROTEIN"/>
    <property type="match status" value="1"/>
</dbReference>
<evidence type="ECO:0000256" key="2">
    <source>
        <dbReference type="ARBA" id="ARBA00022801"/>
    </source>
</evidence>
<gene>
    <name evidence="5" type="ORF">SAMN05192529_103196</name>
</gene>
<feature type="domain" description="Nudix hydrolase" evidence="4">
    <location>
        <begin position="4"/>
        <end position="135"/>
    </location>
</feature>
<dbReference type="GO" id="GO:0016787">
    <property type="term" value="F:hydrolase activity"/>
    <property type="evidence" value="ECO:0007669"/>
    <property type="project" value="UniProtKB-KW"/>
</dbReference>
<keyword evidence="6" id="KW-1185">Reference proteome</keyword>
<accession>A0A1H3WPG3</accession>
<name>A0A1H3WPG3_9BACT</name>
<dbReference type="InterPro" id="IPR020084">
    <property type="entry name" value="NUDIX_hydrolase_CS"/>
</dbReference>
<reference evidence="5 6" key="1">
    <citation type="submission" date="2016-10" db="EMBL/GenBank/DDBJ databases">
        <authorList>
            <person name="de Groot N.N."/>
        </authorList>
    </citation>
    <scope>NUCLEOTIDE SEQUENCE [LARGE SCALE GENOMIC DNA]</scope>
    <source>
        <strain evidence="5 6">Vu-144</strain>
    </source>
</reference>
<sequence length="141" mass="16101">MSKPRIEAAGGLITDSQGHLLLIYRRGYWDLPKGKVDPGESVEDCAIREVQEETGISEVTLGELLGITLHEYFDQWTHQDVEKQTHWFAMKAADGQHLTPQTEEDIEQLIWADQIQIDLCMQDTYPNILEIVSKAGFYKKP</sequence>
<dbReference type="RefSeq" id="WP_091394175.1">
    <property type="nucleotide sequence ID" value="NZ_FNQY01000003.1"/>
</dbReference>